<dbReference type="GO" id="GO:0019239">
    <property type="term" value="F:deaminase activity"/>
    <property type="evidence" value="ECO:0007669"/>
    <property type="project" value="TreeGrafter"/>
</dbReference>
<dbReference type="Proteomes" id="UP000316781">
    <property type="component" value="Unassembled WGS sequence"/>
</dbReference>
<protein>
    <submittedName>
        <fullName evidence="1">Uncharacterized protein</fullName>
    </submittedName>
</protein>
<evidence type="ECO:0000313" key="1">
    <source>
        <dbReference type="EMBL" id="TRL31175.1"/>
    </source>
</evidence>
<reference evidence="1 2" key="1">
    <citation type="submission" date="2019-07" db="EMBL/GenBank/DDBJ databases">
        <title>Ln-dependent methylotrophs.</title>
        <authorList>
            <person name="Tani A."/>
        </authorList>
    </citation>
    <scope>NUCLEOTIDE SEQUENCE [LARGE SCALE GENOMIC DNA]</scope>
    <source>
        <strain evidence="1 2">SM89A</strain>
    </source>
</reference>
<accession>A0A549SNG5</accession>
<dbReference type="Pfam" id="PF01042">
    <property type="entry name" value="Ribonuc_L-PSP"/>
    <property type="match status" value="1"/>
</dbReference>
<dbReference type="InterPro" id="IPR006175">
    <property type="entry name" value="YjgF/YER057c/UK114"/>
</dbReference>
<dbReference type="SUPFAM" id="SSF55298">
    <property type="entry name" value="YjgF-like"/>
    <property type="match status" value="1"/>
</dbReference>
<gene>
    <name evidence="1" type="ORF">FM996_14430</name>
</gene>
<sequence length="166" mass="17593">MTKALRILSIGTVVATFGGVAARTEEIVRYPLPTPIAPISLGVEVPAGKALVFLSGAVPFSFPDKDGKTSPPLIGTQAQAKFTLERIRQSLEALHLTLADVVFLRAYLVGDPATGGKLDFNGFNAAYKQFFGTAEQPALPARTVVEVAGLASPEFLVEIEVIAARR</sequence>
<dbReference type="RefSeq" id="WP_142863592.1">
    <property type="nucleotide sequence ID" value="NZ_VJMF01000059.1"/>
</dbReference>
<proteinExistence type="predicted"/>
<dbReference type="InterPro" id="IPR035959">
    <property type="entry name" value="RutC-like_sf"/>
</dbReference>
<dbReference type="GO" id="GO:0005829">
    <property type="term" value="C:cytosol"/>
    <property type="evidence" value="ECO:0007669"/>
    <property type="project" value="TreeGrafter"/>
</dbReference>
<name>A0A549SNG5_METSR</name>
<comment type="caution">
    <text evidence="1">The sequence shown here is derived from an EMBL/GenBank/DDBJ whole genome shotgun (WGS) entry which is preliminary data.</text>
</comment>
<evidence type="ECO:0000313" key="2">
    <source>
        <dbReference type="Proteomes" id="UP000316781"/>
    </source>
</evidence>
<organism evidence="1 2">
    <name type="scientific">Methylosinus sporium</name>
    <dbReference type="NCBI Taxonomy" id="428"/>
    <lineage>
        <taxon>Bacteria</taxon>
        <taxon>Pseudomonadati</taxon>
        <taxon>Pseudomonadota</taxon>
        <taxon>Alphaproteobacteria</taxon>
        <taxon>Hyphomicrobiales</taxon>
        <taxon>Methylocystaceae</taxon>
        <taxon>Methylosinus</taxon>
    </lineage>
</organism>
<dbReference type="EMBL" id="VJMF01000059">
    <property type="protein sequence ID" value="TRL31175.1"/>
    <property type="molecule type" value="Genomic_DNA"/>
</dbReference>
<dbReference type="PANTHER" id="PTHR11803:SF59">
    <property type="entry name" value="ENDORIBONUCLEASE"/>
    <property type="match status" value="1"/>
</dbReference>
<dbReference type="AlphaFoldDB" id="A0A549SNG5"/>
<dbReference type="Gene3D" id="3.30.1330.40">
    <property type="entry name" value="RutC-like"/>
    <property type="match status" value="1"/>
</dbReference>
<dbReference type="PANTHER" id="PTHR11803">
    <property type="entry name" value="2-IMINOBUTANOATE/2-IMINOPROPANOATE DEAMINASE RIDA"/>
    <property type="match status" value="1"/>
</dbReference>